<dbReference type="AlphaFoldDB" id="A0A9W8CGL2"/>
<evidence type="ECO:0000256" key="8">
    <source>
        <dbReference type="SAM" id="MobiDB-lite"/>
    </source>
</evidence>
<feature type="domain" description="HSF-type DNA-binding" evidence="9">
    <location>
        <begin position="81"/>
        <end position="184"/>
    </location>
</feature>
<evidence type="ECO:0000256" key="6">
    <source>
        <dbReference type="ARBA" id="ARBA00023242"/>
    </source>
</evidence>
<comment type="subcellular location">
    <subcellularLocation>
        <location evidence="1">Nucleus</location>
    </subcellularLocation>
</comment>
<organism evidence="10 11">
    <name type="scientific">Coemansia asiatica</name>
    <dbReference type="NCBI Taxonomy" id="1052880"/>
    <lineage>
        <taxon>Eukaryota</taxon>
        <taxon>Fungi</taxon>
        <taxon>Fungi incertae sedis</taxon>
        <taxon>Zoopagomycota</taxon>
        <taxon>Kickxellomycotina</taxon>
        <taxon>Kickxellomycetes</taxon>
        <taxon>Kickxellales</taxon>
        <taxon>Kickxellaceae</taxon>
        <taxon>Coemansia</taxon>
    </lineage>
</organism>
<sequence length="592" mass="63947">MTAYKSASDIPDAQDAEHNKLDTPLSPLTEAMMTTVSSPASASASSTAPCAPAATSGDAPAAMEGVNFEQAHKPRLLIQKTHAAFVSKLYAMVSDTSTDSLISWTSEGDCFKVTDPMEFSRNVLPAYFKHGNWQSFVRQLNMYGFHKISDLAYGGIFGDMQLWMFKHPFFQRGELKMLQNVKRRGPKAAAISSSGSGSGSLTEASPLFTSSTQEASSALPEEQPVSGAEALQFHSCDLTHSKVEDKLYCNASANASALSSSTALASPCAHYKTTEAAPRSDSLAHQNIKEYVDDLKICIQELQKSNGQLHQENQKMHTTIANCQNAFAGIMSFLETAIVKPNTQVAEQFATPLLSAKGAYPGQSIADAFSKLVSDVAPVVSDLGCVASASFPAAINNRTGATPADTLLASPFRAMSSKFTDSEAPGSRHRHASQGQHRWRPEYEHEHVHVHSHERERQILPPIRLGPSAQSSEGPRIPSLSPPAAELSKKRRSSSSSSSCNNSEAGDADMQPLTPYIVLPPISGMVDSVISKHNAHVRHHEDIHPGQKTYTSNGNSSASSFWKAPRPQSNKFSAPHESSLRETLPQKRSRLD</sequence>
<dbReference type="Pfam" id="PF00447">
    <property type="entry name" value="HSF_DNA-bind"/>
    <property type="match status" value="1"/>
</dbReference>
<dbReference type="SMART" id="SM00415">
    <property type="entry name" value="HSF"/>
    <property type="match status" value="1"/>
</dbReference>
<evidence type="ECO:0000256" key="7">
    <source>
        <dbReference type="RuleBase" id="RU004020"/>
    </source>
</evidence>
<dbReference type="EMBL" id="JANBOH010000427">
    <property type="protein sequence ID" value="KAJ1642320.1"/>
    <property type="molecule type" value="Genomic_DNA"/>
</dbReference>
<feature type="region of interest" description="Disordered" evidence="8">
    <location>
        <begin position="35"/>
        <end position="56"/>
    </location>
</feature>
<dbReference type="Proteomes" id="UP001145021">
    <property type="component" value="Unassembled WGS sequence"/>
</dbReference>
<comment type="similarity">
    <text evidence="2 7">Belongs to the HSF family.</text>
</comment>
<protein>
    <submittedName>
        <fullName evidence="10">Flocculation suppression protein</fullName>
    </submittedName>
</protein>
<name>A0A9W8CGL2_9FUNG</name>
<feature type="compositionally biased region" description="Polar residues" evidence="8">
    <location>
        <begin position="548"/>
        <end position="560"/>
    </location>
</feature>
<feature type="region of interest" description="Disordered" evidence="8">
    <location>
        <begin position="418"/>
        <end position="512"/>
    </location>
</feature>
<dbReference type="FunFam" id="1.10.10.10:FF:000027">
    <property type="entry name" value="Heat shock transcription factor 1"/>
    <property type="match status" value="1"/>
</dbReference>
<dbReference type="PRINTS" id="PR00056">
    <property type="entry name" value="HSFDOMAIN"/>
</dbReference>
<keyword evidence="6" id="KW-0539">Nucleus</keyword>
<evidence type="ECO:0000259" key="9">
    <source>
        <dbReference type="SMART" id="SM00415"/>
    </source>
</evidence>
<keyword evidence="5" id="KW-0804">Transcription</keyword>
<keyword evidence="4" id="KW-0238">DNA-binding</keyword>
<dbReference type="InterPro" id="IPR000232">
    <property type="entry name" value="HSF_DNA-bd"/>
</dbReference>
<gene>
    <name evidence="10" type="primary">SFL1</name>
    <name evidence="10" type="ORF">LPJ64_005828</name>
</gene>
<dbReference type="PANTHER" id="PTHR10015">
    <property type="entry name" value="HEAT SHOCK TRANSCRIPTION FACTOR"/>
    <property type="match status" value="1"/>
</dbReference>
<evidence type="ECO:0000256" key="1">
    <source>
        <dbReference type="ARBA" id="ARBA00004123"/>
    </source>
</evidence>
<feature type="region of interest" description="Disordered" evidence="8">
    <location>
        <begin position="1"/>
        <end position="23"/>
    </location>
</feature>
<dbReference type="GO" id="GO:0003700">
    <property type="term" value="F:DNA-binding transcription factor activity"/>
    <property type="evidence" value="ECO:0007669"/>
    <property type="project" value="InterPro"/>
</dbReference>
<dbReference type="InterPro" id="IPR036388">
    <property type="entry name" value="WH-like_DNA-bd_sf"/>
</dbReference>
<dbReference type="InterPro" id="IPR036390">
    <property type="entry name" value="WH_DNA-bd_sf"/>
</dbReference>
<dbReference type="SUPFAM" id="SSF46785">
    <property type="entry name" value="Winged helix' DNA-binding domain"/>
    <property type="match status" value="1"/>
</dbReference>
<comment type="caution">
    <text evidence="10">The sequence shown here is derived from an EMBL/GenBank/DDBJ whole genome shotgun (WGS) entry which is preliminary data.</text>
</comment>
<keyword evidence="11" id="KW-1185">Reference proteome</keyword>
<keyword evidence="3" id="KW-0805">Transcription regulation</keyword>
<feature type="compositionally biased region" description="Basic and acidic residues" evidence="8">
    <location>
        <begin position="439"/>
        <end position="458"/>
    </location>
</feature>
<accession>A0A9W8CGL2</accession>
<dbReference type="GO" id="GO:0043565">
    <property type="term" value="F:sequence-specific DNA binding"/>
    <property type="evidence" value="ECO:0007669"/>
    <property type="project" value="InterPro"/>
</dbReference>
<dbReference type="Gene3D" id="1.10.10.10">
    <property type="entry name" value="Winged helix-like DNA-binding domain superfamily/Winged helix DNA-binding domain"/>
    <property type="match status" value="1"/>
</dbReference>
<dbReference type="GO" id="GO:0005634">
    <property type="term" value="C:nucleus"/>
    <property type="evidence" value="ECO:0007669"/>
    <property type="project" value="UniProtKB-SubCell"/>
</dbReference>
<feature type="region of interest" description="Disordered" evidence="8">
    <location>
        <begin position="537"/>
        <end position="592"/>
    </location>
</feature>
<reference evidence="10" key="1">
    <citation type="submission" date="2022-07" db="EMBL/GenBank/DDBJ databases">
        <title>Phylogenomic reconstructions and comparative analyses of Kickxellomycotina fungi.</title>
        <authorList>
            <person name="Reynolds N.K."/>
            <person name="Stajich J.E."/>
            <person name="Barry K."/>
            <person name="Grigoriev I.V."/>
            <person name="Crous P."/>
            <person name="Smith M.E."/>
        </authorList>
    </citation>
    <scope>NUCLEOTIDE SEQUENCE</scope>
    <source>
        <strain evidence="10">NBRC 105413</strain>
    </source>
</reference>
<proteinExistence type="inferred from homology"/>
<evidence type="ECO:0000256" key="2">
    <source>
        <dbReference type="ARBA" id="ARBA00006403"/>
    </source>
</evidence>
<evidence type="ECO:0000313" key="11">
    <source>
        <dbReference type="Proteomes" id="UP001145021"/>
    </source>
</evidence>
<evidence type="ECO:0000256" key="3">
    <source>
        <dbReference type="ARBA" id="ARBA00023015"/>
    </source>
</evidence>
<evidence type="ECO:0000313" key="10">
    <source>
        <dbReference type="EMBL" id="KAJ1642320.1"/>
    </source>
</evidence>
<evidence type="ECO:0000256" key="4">
    <source>
        <dbReference type="ARBA" id="ARBA00023125"/>
    </source>
</evidence>
<dbReference type="PANTHER" id="PTHR10015:SF427">
    <property type="entry name" value="HEAT SHOCK FACTOR PROTEIN"/>
    <property type="match status" value="1"/>
</dbReference>
<evidence type="ECO:0000256" key="5">
    <source>
        <dbReference type="ARBA" id="ARBA00023163"/>
    </source>
</evidence>